<reference evidence="1 2" key="1">
    <citation type="submission" date="2018-06" db="EMBL/GenBank/DDBJ databases">
        <authorList>
            <consortium name="Pathogen Informatics"/>
            <person name="Doyle S."/>
        </authorList>
    </citation>
    <scope>NUCLEOTIDE SEQUENCE [LARGE SCALE GENOMIC DNA]</scope>
    <source>
        <strain evidence="1 2">NCTC9962</strain>
    </source>
</reference>
<evidence type="ECO:0000313" key="1">
    <source>
        <dbReference type="EMBL" id="STL27713.1"/>
    </source>
</evidence>
<evidence type="ECO:0000313" key="2">
    <source>
        <dbReference type="Proteomes" id="UP000254052"/>
    </source>
</evidence>
<name>A0A377ASU3_ECOLX</name>
<dbReference type="EMBL" id="UGED01000005">
    <property type="protein sequence ID" value="STL27713.1"/>
    <property type="molecule type" value="Genomic_DNA"/>
</dbReference>
<sequence length="317" mass="37385">MAVNVHSSIAVKDIRTSRFLFWYIRKNIQGANQFAFDGNNPDTSLSERIINTALEAGYPDPIQRGNFIRSLELAINTTLLPEKYFSWLKENERATFWLWGVMCLDYRCMESINEKLGTNLNINWYQKAGITDSPASHSERYSIIVALLDYINIETNQAPLMRQWLYERLVFWRANEHQRIKLRWLTEDNSEVCTWAYNYINKFQKEHGGNTGNHLDPVQIPEPLNSVETYHAIYAMLDLWSADDDLQQKAVKKINKAFYQKNFRRKLSEKRERESISDTHKERLDFLVKFYKSDKISVIERLIDERVQGIETRLSRG</sequence>
<dbReference type="RefSeq" id="WP_032161351.1">
    <property type="nucleotide sequence ID" value="NZ_AP027829.1"/>
</dbReference>
<gene>
    <name evidence="1" type="ORF">NCTC9962_01642</name>
</gene>
<protein>
    <submittedName>
        <fullName evidence="1">Phage-associated protein</fullName>
    </submittedName>
</protein>
<dbReference type="Proteomes" id="UP000254052">
    <property type="component" value="Unassembled WGS sequence"/>
</dbReference>
<accession>A0A377ASU3</accession>
<dbReference type="AlphaFoldDB" id="A0A377ASU3"/>
<organism evidence="1 2">
    <name type="scientific">Escherichia coli</name>
    <dbReference type="NCBI Taxonomy" id="562"/>
    <lineage>
        <taxon>Bacteria</taxon>
        <taxon>Pseudomonadati</taxon>
        <taxon>Pseudomonadota</taxon>
        <taxon>Gammaproteobacteria</taxon>
        <taxon>Enterobacterales</taxon>
        <taxon>Enterobacteriaceae</taxon>
        <taxon>Escherichia</taxon>
    </lineage>
</organism>
<proteinExistence type="predicted"/>